<dbReference type="Proteomes" id="UP000800040">
    <property type="component" value="Unassembled WGS sequence"/>
</dbReference>
<feature type="region of interest" description="Disordered" evidence="1">
    <location>
        <begin position="1"/>
        <end position="72"/>
    </location>
</feature>
<feature type="compositionally biased region" description="Low complexity" evidence="1">
    <location>
        <begin position="12"/>
        <end position="24"/>
    </location>
</feature>
<proteinExistence type="predicted"/>
<keyword evidence="3" id="KW-1185">Reference proteome</keyword>
<accession>A0A6A5KJF8</accession>
<feature type="region of interest" description="Disordered" evidence="1">
    <location>
        <begin position="103"/>
        <end position="122"/>
    </location>
</feature>
<evidence type="ECO:0000313" key="2">
    <source>
        <dbReference type="EMBL" id="KAF1834514.1"/>
    </source>
</evidence>
<sequence length="149" mass="16072">MSGPGENRWRRQGQGNRSNQGNSGTNTPTKDSGRQQPMSALSGNAWGAKPGKGTGPAPAAPAQAQPEHHVPVKEFNANEVKDFLKKKYLESTANQPSVFHKVQGDSVANRSSGAWGQKGTMPHLMTTGQDFFTQLKKQMATIDQTKPTQ</sequence>
<feature type="compositionally biased region" description="Polar residues" evidence="1">
    <location>
        <begin position="25"/>
        <end position="42"/>
    </location>
</feature>
<dbReference type="OrthoDB" id="5598843at2759"/>
<organism evidence="2 3">
    <name type="scientific">Decorospora gaudefroyi</name>
    <dbReference type="NCBI Taxonomy" id="184978"/>
    <lineage>
        <taxon>Eukaryota</taxon>
        <taxon>Fungi</taxon>
        <taxon>Dikarya</taxon>
        <taxon>Ascomycota</taxon>
        <taxon>Pezizomycotina</taxon>
        <taxon>Dothideomycetes</taxon>
        <taxon>Pleosporomycetidae</taxon>
        <taxon>Pleosporales</taxon>
        <taxon>Pleosporineae</taxon>
        <taxon>Pleosporaceae</taxon>
        <taxon>Decorospora</taxon>
    </lineage>
</organism>
<evidence type="ECO:0000256" key="1">
    <source>
        <dbReference type="SAM" id="MobiDB-lite"/>
    </source>
</evidence>
<reference evidence="2" key="1">
    <citation type="submission" date="2020-01" db="EMBL/GenBank/DDBJ databases">
        <authorList>
            <consortium name="DOE Joint Genome Institute"/>
            <person name="Haridas S."/>
            <person name="Albert R."/>
            <person name="Binder M."/>
            <person name="Bloem J."/>
            <person name="Labutti K."/>
            <person name="Salamov A."/>
            <person name="Andreopoulos B."/>
            <person name="Baker S.E."/>
            <person name="Barry K."/>
            <person name="Bills G."/>
            <person name="Bluhm B.H."/>
            <person name="Cannon C."/>
            <person name="Castanera R."/>
            <person name="Culley D.E."/>
            <person name="Daum C."/>
            <person name="Ezra D."/>
            <person name="Gonzalez J.B."/>
            <person name="Henrissat B."/>
            <person name="Kuo A."/>
            <person name="Liang C."/>
            <person name="Lipzen A."/>
            <person name="Lutzoni F."/>
            <person name="Magnuson J."/>
            <person name="Mondo S."/>
            <person name="Nolan M."/>
            <person name="Ohm R."/>
            <person name="Pangilinan J."/>
            <person name="Park H.-J."/>
            <person name="Ramirez L."/>
            <person name="Alfaro M."/>
            <person name="Sun H."/>
            <person name="Tritt A."/>
            <person name="Yoshinaga Y."/>
            <person name="Zwiers L.-H."/>
            <person name="Turgeon B.G."/>
            <person name="Goodwin S.B."/>
            <person name="Spatafora J.W."/>
            <person name="Crous P.W."/>
            <person name="Grigoriev I.V."/>
        </authorList>
    </citation>
    <scope>NUCLEOTIDE SEQUENCE</scope>
    <source>
        <strain evidence="2">P77</strain>
    </source>
</reference>
<feature type="compositionally biased region" description="Low complexity" evidence="1">
    <location>
        <begin position="47"/>
        <end position="65"/>
    </location>
</feature>
<protein>
    <submittedName>
        <fullName evidence="2">Uncharacterized protein</fullName>
    </submittedName>
</protein>
<dbReference type="AlphaFoldDB" id="A0A6A5KJF8"/>
<gene>
    <name evidence="2" type="ORF">BDW02DRAFT_569042</name>
</gene>
<dbReference type="EMBL" id="ML975301">
    <property type="protein sequence ID" value="KAF1834514.1"/>
    <property type="molecule type" value="Genomic_DNA"/>
</dbReference>
<name>A0A6A5KJF8_9PLEO</name>
<evidence type="ECO:0000313" key="3">
    <source>
        <dbReference type="Proteomes" id="UP000800040"/>
    </source>
</evidence>